<reference evidence="1" key="1">
    <citation type="submission" date="2018-02" db="EMBL/GenBank/DDBJ databases">
        <title>Rhizophora mucronata_Transcriptome.</title>
        <authorList>
            <person name="Meera S.P."/>
            <person name="Sreeshan A."/>
            <person name="Augustine A."/>
        </authorList>
    </citation>
    <scope>NUCLEOTIDE SEQUENCE</scope>
    <source>
        <tissue evidence="1">Leaf</tissue>
    </source>
</reference>
<accession>A0A2P2NBY8</accession>
<dbReference type="AlphaFoldDB" id="A0A2P2NBY8"/>
<organism evidence="1">
    <name type="scientific">Rhizophora mucronata</name>
    <name type="common">Asiatic mangrove</name>
    <dbReference type="NCBI Taxonomy" id="61149"/>
    <lineage>
        <taxon>Eukaryota</taxon>
        <taxon>Viridiplantae</taxon>
        <taxon>Streptophyta</taxon>
        <taxon>Embryophyta</taxon>
        <taxon>Tracheophyta</taxon>
        <taxon>Spermatophyta</taxon>
        <taxon>Magnoliopsida</taxon>
        <taxon>eudicotyledons</taxon>
        <taxon>Gunneridae</taxon>
        <taxon>Pentapetalae</taxon>
        <taxon>rosids</taxon>
        <taxon>fabids</taxon>
        <taxon>Malpighiales</taxon>
        <taxon>Rhizophoraceae</taxon>
        <taxon>Rhizophora</taxon>
    </lineage>
</organism>
<name>A0A2P2NBY8_RHIMU</name>
<proteinExistence type="predicted"/>
<sequence length="33" mass="3671">MCIVVLGNKYLPLITEELLSELFNTGLLTFSAQ</sequence>
<dbReference type="EMBL" id="GGEC01059488">
    <property type="protein sequence ID" value="MBX39972.1"/>
    <property type="molecule type" value="Transcribed_RNA"/>
</dbReference>
<evidence type="ECO:0000313" key="1">
    <source>
        <dbReference type="EMBL" id="MBX39972.1"/>
    </source>
</evidence>
<protein>
    <submittedName>
        <fullName evidence="1">Uncharacterized protein</fullName>
    </submittedName>
</protein>